<dbReference type="EMBL" id="CP007536">
    <property type="protein sequence ID" value="AIC15400.1"/>
    <property type="molecule type" value="Genomic_DNA"/>
</dbReference>
<dbReference type="HOGENOM" id="CLU_1280733_0_0_2"/>
<evidence type="ECO:0000313" key="2">
    <source>
        <dbReference type="Proteomes" id="UP000027093"/>
    </source>
</evidence>
<accession>A0A060HJI1</accession>
<dbReference type="Proteomes" id="UP000027093">
    <property type="component" value="Chromosome"/>
</dbReference>
<proteinExistence type="predicted"/>
<name>A0A060HJI1_9ARCH</name>
<reference evidence="1 2" key="1">
    <citation type="journal article" date="2014" name="Int. J. Syst. Evol. Microbiol.">
        <title>Nitrososphaera viennensis gen. nov., sp. nov., an aerobic and mesophilic, ammonia-oxidizing archaeon from soil and a member of the archaeal phylum Thaumarchaeota.</title>
        <authorList>
            <person name="Stieglmeier M."/>
            <person name="Klingl A."/>
            <person name="Alves R.J."/>
            <person name="Rittmann S.K."/>
            <person name="Melcher M."/>
            <person name="Leisch N."/>
            <person name="Schleper C."/>
        </authorList>
    </citation>
    <scope>NUCLEOTIDE SEQUENCE [LARGE SCALE GENOMIC DNA]</scope>
    <source>
        <strain evidence="1">EN76</strain>
    </source>
</reference>
<sequence>MMNRRIIYVIPIAAVVIAASLFFAASMAGMNNSQVSGASTAGCLPADTDSLANAKFEVRKPAESSLPAGYRLEAVDDATFVVSLYYSDREICKPGEISSELANGTLVIQEGYNPDLTDEQKMADDNAKGVFNATNGEVQPQVIDINGHKGVVIPAHMGKDRIMLDGKVIHEEPIQMPAAVMLFNADEKIQYYITAHRSTDELVQIAKSIP</sequence>
<evidence type="ECO:0000313" key="1">
    <source>
        <dbReference type="EMBL" id="AIC15400.1"/>
    </source>
</evidence>
<dbReference type="RefSeq" id="WP_075054413.1">
    <property type="nucleotide sequence ID" value="NZ_CP007536.1"/>
</dbReference>
<dbReference type="GeneID" id="74946428"/>
<keyword evidence="2" id="KW-1185">Reference proteome</keyword>
<dbReference type="AlphaFoldDB" id="A0A060HJI1"/>
<organism evidence="1 2">
    <name type="scientific">Nitrososphaera viennensis EN76</name>
    <dbReference type="NCBI Taxonomy" id="926571"/>
    <lineage>
        <taxon>Archaea</taxon>
        <taxon>Nitrososphaerota</taxon>
        <taxon>Nitrososphaeria</taxon>
        <taxon>Nitrososphaerales</taxon>
        <taxon>Nitrososphaeraceae</taxon>
        <taxon>Nitrososphaera</taxon>
    </lineage>
</organism>
<gene>
    <name evidence="1" type="ORF">NVIE_011680</name>
</gene>
<protein>
    <submittedName>
        <fullName evidence="1">Uncharacterized protein</fullName>
    </submittedName>
</protein>
<dbReference type="STRING" id="926571.NVIE_011680"/>
<dbReference type="KEGG" id="nvn:NVIE_011680"/>